<feature type="transmembrane region" description="Helical" evidence="1">
    <location>
        <begin position="123"/>
        <end position="143"/>
    </location>
</feature>
<dbReference type="STRING" id="1542390.KX01_990"/>
<feature type="transmembrane region" description="Helical" evidence="1">
    <location>
        <begin position="29"/>
        <end position="49"/>
    </location>
</feature>
<keyword evidence="1" id="KW-0472">Membrane</keyword>
<keyword evidence="3" id="KW-1185">Reference proteome</keyword>
<feature type="transmembrane region" description="Helical" evidence="1">
    <location>
        <begin position="99"/>
        <end position="117"/>
    </location>
</feature>
<protein>
    <submittedName>
        <fullName evidence="2">Putative membrane protein</fullName>
    </submittedName>
</protein>
<evidence type="ECO:0000256" key="1">
    <source>
        <dbReference type="SAM" id="Phobius"/>
    </source>
</evidence>
<gene>
    <name evidence="2" type="ORF">KX01_990</name>
</gene>
<evidence type="ECO:0000313" key="2">
    <source>
        <dbReference type="EMBL" id="APC96914.1"/>
    </source>
</evidence>
<feature type="transmembrane region" description="Helical" evidence="1">
    <location>
        <begin position="6"/>
        <end position="22"/>
    </location>
</feature>
<dbReference type="AlphaFoldDB" id="A0A1J0KT86"/>
<sequence>MFIDIVTIIGLLLNLIFAYRIINYKKSAWIIFILSAVINILAVFVYSIINNYFNTFILMSILNSVFYIFIGLYSYCIFKEQIVSPYIPKKVRDTKTIPKHLAFMLTFIATFQIAYNLSFLNSYISTELGIIILLKLFLFLWGLILIANRYFIGFLFLSINYAFMLLYNIYNQFYYSQYSEGLSFTTILGSFIFLGIYCLIFFIGYIKNIKTK</sequence>
<accession>A0A1J0KT86</accession>
<dbReference type="Proteomes" id="UP000182521">
    <property type="component" value="Chromosome"/>
</dbReference>
<reference evidence="3" key="1">
    <citation type="submission" date="2014-10" db="EMBL/GenBank/DDBJ databases">
        <authorList>
            <person name="Kuske C.R."/>
            <person name="Challacombe J.F."/>
            <person name="Daligault H.E."/>
            <person name="Davenport K.W."/>
            <person name="Johnson S.L."/>
            <person name="Siddaramappa S."/>
            <person name="Petersen J.M."/>
        </authorList>
    </citation>
    <scope>NUCLEOTIDE SEQUENCE [LARGE SCALE GENOMIC DNA]</scope>
    <source>
        <strain evidence="3">CA97-1460</strain>
    </source>
</reference>
<proteinExistence type="predicted"/>
<dbReference type="EMBL" id="CP009654">
    <property type="protein sequence ID" value="APC96914.1"/>
    <property type="molecule type" value="Genomic_DNA"/>
</dbReference>
<name>A0A1J0KT86_9GAMM</name>
<evidence type="ECO:0000313" key="3">
    <source>
        <dbReference type="Proteomes" id="UP000182521"/>
    </source>
</evidence>
<organism evidence="2 3">
    <name type="scientific">Francisella frigiditurris</name>
    <dbReference type="NCBI Taxonomy" id="1542390"/>
    <lineage>
        <taxon>Bacteria</taxon>
        <taxon>Pseudomonadati</taxon>
        <taxon>Pseudomonadota</taxon>
        <taxon>Gammaproteobacteria</taxon>
        <taxon>Thiotrichales</taxon>
        <taxon>Francisellaceae</taxon>
        <taxon>Francisella</taxon>
    </lineage>
</organism>
<feature type="transmembrane region" description="Helical" evidence="1">
    <location>
        <begin position="182"/>
        <end position="206"/>
    </location>
</feature>
<dbReference type="KEGG" id="frc:KX01_990"/>
<keyword evidence="1" id="KW-1133">Transmembrane helix</keyword>
<keyword evidence="1" id="KW-0812">Transmembrane</keyword>
<feature type="transmembrane region" description="Helical" evidence="1">
    <location>
        <begin position="55"/>
        <end position="78"/>
    </location>
</feature>
<feature type="transmembrane region" description="Helical" evidence="1">
    <location>
        <begin position="150"/>
        <end position="170"/>
    </location>
</feature>